<feature type="domain" description="CWF21" evidence="7">
    <location>
        <begin position="707"/>
        <end position="749"/>
    </location>
</feature>
<gene>
    <name evidence="10" type="ORF">VitviT2T_004609</name>
</gene>
<feature type="compositionally biased region" description="Basic residues" evidence="5">
    <location>
        <begin position="1013"/>
        <end position="1023"/>
    </location>
</feature>
<evidence type="ECO:0000313" key="10">
    <source>
        <dbReference type="EMBL" id="WJZ85044.1"/>
    </source>
</evidence>
<dbReference type="Gene3D" id="3.20.20.150">
    <property type="entry name" value="Divalent-metal-dependent TIM barrel enzymes"/>
    <property type="match status" value="1"/>
</dbReference>
<reference evidence="10 11" key="1">
    <citation type="journal article" date="2023" name="Hortic Res">
        <title>The complete reference genome for grapevine (Vitis vinifera L.) genetics and breeding.</title>
        <authorList>
            <person name="Shi X."/>
            <person name="Cao S."/>
            <person name="Wang X."/>
            <person name="Huang S."/>
            <person name="Wang Y."/>
            <person name="Liu Z."/>
            <person name="Liu W."/>
            <person name="Leng X."/>
            <person name="Peng Y."/>
            <person name="Wang N."/>
            <person name="Wang Y."/>
            <person name="Ma Z."/>
            <person name="Xu X."/>
            <person name="Zhang F."/>
            <person name="Xue H."/>
            <person name="Zhong H."/>
            <person name="Wang Y."/>
            <person name="Zhang K."/>
            <person name="Velt A."/>
            <person name="Avia K."/>
            <person name="Holtgrawe D."/>
            <person name="Grimplet J."/>
            <person name="Matus J.T."/>
            <person name="Ware D."/>
            <person name="Wu X."/>
            <person name="Wang H."/>
            <person name="Liu C."/>
            <person name="Fang Y."/>
            <person name="Rustenholz C."/>
            <person name="Cheng Z."/>
            <person name="Xiao H."/>
            <person name="Zhou Y."/>
        </authorList>
    </citation>
    <scope>NUCLEOTIDE SEQUENCE [LARGE SCALE GENOMIC DNA]</scope>
    <source>
        <strain evidence="11">cv. Pinot noir / PN40024</strain>
        <tissue evidence="10">Leaf</tissue>
    </source>
</reference>
<feature type="compositionally biased region" description="Basic and acidic residues" evidence="5">
    <location>
        <begin position="1088"/>
        <end position="1107"/>
    </location>
</feature>
<dbReference type="PANTHER" id="PTHR10738">
    <property type="entry name" value="PROTEIN ARGININE N-METHYLTRANSFERASE 5"/>
    <property type="match status" value="1"/>
</dbReference>
<evidence type="ECO:0000259" key="8">
    <source>
        <dbReference type="Pfam" id="PF17285"/>
    </source>
</evidence>
<feature type="compositionally biased region" description="Basic and acidic residues" evidence="5">
    <location>
        <begin position="1310"/>
        <end position="1357"/>
    </location>
</feature>
<feature type="compositionally biased region" description="Basic and acidic residues" evidence="5">
    <location>
        <begin position="1240"/>
        <end position="1259"/>
    </location>
</feature>
<evidence type="ECO:0008006" key="12">
    <source>
        <dbReference type="Google" id="ProtNLM"/>
    </source>
</evidence>
<dbReference type="InterPro" id="IPR029063">
    <property type="entry name" value="SAM-dependent_MTases_sf"/>
</dbReference>
<dbReference type="Pfam" id="PF05185">
    <property type="entry name" value="PRMT5"/>
    <property type="match status" value="1"/>
</dbReference>
<dbReference type="Gene3D" id="3.40.50.150">
    <property type="entry name" value="Vaccinia Virus protein VP39"/>
    <property type="match status" value="1"/>
</dbReference>
<sequence length="1508" mass="171270">MVLGERLGDKSDSRFCGVETEFQEDMPQLLSFNLSSSAAFDFVVAPVMDPTYRPSLMVNDRNRSGVLPVAGSDLVLSPAQWSSHVVGKLSSWIDLDSEDKILRLDSEITLKQEIAWASHLSLQACLLPTPRGASCANYARCVNQILQGLNNMQLWLRIPLEKTDDDAMDGTHDDLNGGQTDSWELWNSFRLLCEHHSQLFIALDVLSSLPSANSLGRWFGEPVRAAIIHTNSFLTNARGHPCLSKRHQKLLTAFFNHSIQMVLSGKPVHSLPKGSLELGSNDADGIQRHPLRSYLDYVGYLYQRMDPLPEQERFELGYRDFLQSPLQPLMDNLEAQTYETFEKDTMKYIQYQRAVCKALLDRVPDEKASIVTTVLMVVGAGRGPLVRASLQAAEETGRKLKVYAVEKNPNAVVTLHSLVKLEGWENIVTIVSCDMRQWDAPEKADILVSELLGSFGDNELSPECLDGAQRFLKQDGISIPSSYTSFIQPVTTSKLYNDVKLHKDLVHFETAYVVKLHNVARLAPCKPVFTFTHPNYSTEKSNQRYKKLQFETLSDTGSAMVHGFAGYFDATLYKDVHLGIEPSTATPNMFSWFAIFFPLRTPVCIQPGSTLEVHFWRCCGATKVWYEWCVTSPTPSPIHNSNVQGVGEMYNGIGLQTPRGSGTNGYIQTNKFFVRPKSGKVAYDSGKGFEGDQGTAGVTKKPNRDILEHDRKRQIQLKLVVLEDKLVDQGYTDAEISEKLEEARKTLEAAAASEAGGGASAIGVSDKKVSNTQTHQIAARKEKQMETLRAALGISMPEVDVQKQDKVLDSGTEEVDDDKPRNTQKDDENDESMHYEKDEAFQDREIMRERQTTKRKQQDSKKRRDGDDPSDTDSGGKHGKAIKKSYIRSGSVDDSDVDTEKNKKTLKSEKNRRHKSGATDDSDFDTDSGGKQKKGIKKSFKSNSVDSDFDTEKKQKTSKFKKSKRHDSDDSGSDDDFDVRSSKKEAEKHVKAHKRHDSDDSYSDDGVPISKTQKGKQHMKASRRHDSDDEYDTDSEKEKRRNQVEKQRNRLSGSRSRTERNSTYKEDHKKTDKRHGSGGRYVAYSDSDSDRAKIHQKENIETNERHGSGGRYVAYSDSGSDKAKKHTKESIEQNRKNRKHGVGRDDSSEKRIGKSRRHDSDEDSSDRDDRYDGKITKRKATEKDPESSTDDSDDSISDDSKEESSDSDSGSSSSDYKHERKDMNKSMRKSKSGDGADVNAKGERGAYGSDHRRKERSDLYNDDDGGLGALKNLENKLYQSRGNIMHGSGYGNQEITKGKRKLEDGQDEQPESKSRNRNSGKEVMQKREHRKETKVEFESNSRPDKSKDDQKREDYSRLTRSGGGNYQDDVKDGGRIRGKDDEPWHGSRRNDRDHENHGGKRKHGRDEEEDRRRTHNRDEEKRLEYRRHEKDEEERQHAGRRHEKDEEERQHAGRRHRSEEEERQASRRNESDERMYSSKRGRDDDSRSSKRRRYESDNSDDDLARRRK</sequence>
<feature type="region of interest" description="Disordered" evidence="5">
    <location>
        <begin position="1281"/>
        <end position="1508"/>
    </location>
</feature>
<dbReference type="Pfam" id="PF08312">
    <property type="entry name" value="cwf21"/>
    <property type="match status" value="1"/>
</dbReference>
<dbReference type="Gene3D" id="2.70.160.11">
    <property type="entry name" value="Hnrnp arginine n-methyltransferase1"/>
    <property type="match status" value="1"/>
</dbReference>
<feature type="compositionally biased region" description="Basic and acidic residues" evidence="5">
    <location>
        <begin position="1056"/>
        <end position="1070"/>
    </location>
</feature>
<feature type="domain" description="PRMT5 TIM barrel" evidence="8">
    <location>
        <begin position="40"/>
        <end position="304"/>
    </location>
</feature>
<feature type="compositionally biased region" description="Basic residues" evidence="5">
    <location>
        <begin position="956"/>
        <end position="965"/>
    </location>
</feature>
<feature type="compositionally biased region" description="Basic and acidic residues" evidence="5">
    <location>
        <begin position="1142"/>
        <end position="1152"/>
    </location>
</feature>
<dbReference type="InterPro" id="IPR025799">
    <property type="entry name" value="Arg_MeTrfase"/>
</dbReference>
<evidence type="ECO:0000313" key="11">
    <source>
        <dbReference type="Proteomes" id="UP001227230"/>
    </source>
</evidence>
<feature type="compositionally biased region" description="Basic residues" evidence="5">
    <location>
        <begin position="877"/>
        <end position="886"/>
    </location>
</feature>
<feature type="compositionally biased region" description="Basic and acidic residues" evidence="5">
    <location>
        <begin position="818"/>
        <end position="867"/>
    </location>
</feature>
<keyword evidence="1 4" id="KW-0489">Methyltransferase</keyword>
<dbReference type="Proteomes" id="UP001227230">
    <property type="component" value="Chromosome 4"/>
</dbReference>
<name>A0ABY9BRB5_VITVI</name>
<dbReference type="PANTHER" id="PTHR10738:SF0">
    <property type="entry name" value="PROTEIN ARGININE N-METHYLTRANSFERASE 5"/>
    <property type="match status" value="1"/>
</dbReference>
<dbReference type="InterPro" id="IPR035248">
    <property type="entry name" value="PRMT5_C"/>
</dbReference>
<keyword evidence="11" id="KW-1185">Reference proteome</keyword>
<feature type="compositionally biased region" description="Basic residues" evidence="5">
    <location>
        <begin position="931"/>
        <end position="940"/>
    </location>
</feature>
<dbReference type="InterPro" id="IPR035075">
    <property type="entry name" value="PRMT5"/>
</dbReference>
<keyword evidence="2 4" id="KW-0808">Transferase</keyword>
<evidence type="ECO:0000259" key="7">
    <source>
        <dbReference type="Pfam" id="PF08312"/>
    </source>
</evidence>
<dbReference type="Pfam" id="PF17286">
    <property type="entry name" value="PRMT5_C"/>
    <property type="match status" value="1"/>
</dbReference>
<feature type="compositionally biased region" description="Basic and acidic residues" evidence="5">
    <location>
        <begin position="1167"/>
        <end position="1186"/>
    </location>
</feature>
<proteinExistence type="predicted"/>
<evidence type="ECO:0000256" key="3">
    <source>
        <dbReference type="ARBA" id="ARBA00022691"/>
    </source>
</evidence>
<dbReference type="Pfam" id="PF17285">
    <property type="entry name" value="PRMT5_TIM"/>
    <property type="match status" value="1"/>
</dbReference>
<feature type="compositionally biased region" description="Basic and acidic residues" evidence="5">
    <location>
        <begin position="898"/>
        <end position="909"/>
    </location>
</feature>
<dbReference type="InterPro" id="IPR013170">
    <property type="entry name" value="mRNA_splic_Cwf21_dom"/>
</dbReference>
<feature type="region of interest" description="Disordered" evidence="5">
    <location>
        <begin position="751"/>
        <end position="782"/>
    </location>
</feature>
<feature type="compositionally biased region" description="Basic and acidic residues" evidence="5">
    <location>
        <begin position="1368"/>
        <end position="1488"/>
    </location>
</feature>
<evidence type="ECO:0000256" key="5">
    <source>
        <dbReference type="SAM" id="MobiDB-lite"/>
    </source>
</evidence>
<evidence type="ECO:0000256" key="1">
    <source>
        <dbReference type="ARBA" id="ARBA00022603"/>
    </source>
</evidence>
<feature type="region of interest" description="Disordered" evidence="5">
    <location>
        <begin position="808"/>
        <end position="1269"/>
    </location>
</feature>
<dbReference type="SUPFAM" id="SSF53335">
    <property type="entry name" value="S-adenosyl-L-methionine-dependent methyltransferases"/>
    <property type="match status" value="1"/>
</dbReference>
<dbReference type="PROSITE" id="PS51678">
    <property type="entry name" value="SAM_MT_PRMT"/>
    <property type="match status" value="1"/>
</dbReference>
<evidence type="ECO:0000259" key="9">
    <source>
        <dbReference type="Pfam" id="PF17286"/>
    </source>
</evidence>
<evidence type="ECO:0000256" key="4">
    <source>
        <dbReference type="PROSITE-ProRule" id="PRU01015"/>
    </source>
</evidence>
<organism evidence="10 11">
    <name type="scientific">Vitis vinifera</name>
    <name type="common">Grape</name>
    <dbReference type="NCBI Taxonomy" id="29760"/>
    <lineage>
        <taxon>Eukaryota</taxon>
        <taxon>Viridiplantae</taxon>
        <taxon>Streptophyta</taxon>
        <taxon>Embryophyta</taxon>
        <taxon>Tracheophyta</taxon>
        <taxon>Spermatophyta</taxon>
        <taxon>Magnoliopsida</taxon>
        <taxon>eudicotyledons</taxon>
        <taxon>Gunneridae</taxon>
        <taxon>Pentapetalae</taxon>
        <taxon>rosids</taxon>
        <taxon>Vitales</taxon>
        <taxon>Vitaceae</taxon>
        <taxon>Viteae</taxon>
        <taxon>Vitis</taxon>
    </lineage>
</organism>
<feature type="domain" description="PRMT5 arginine-N-methyltransferase" evidence="6">
    <location>
        <begin position="310"/>
        <end position="479"/>
    </location>
</feature>
<keyword evidence="3 4" id="KW-0949">S-adenosyl-L-methionine</keyword>
<dbReference type="InterPro" id="IPR035247">
    <property type="entry name" value="PRMT5_TIM"/>
</dbReference>
<feature type="compositionally biased region" description="Basic and acidic residues" evidence="5">
    <location>
        <begin position="978"/>
        <end position="989"/>
    </location>
</feature>
<evidence type="ECO:0000259" key="6">
    <source>
        <dbReference type="Pfam" id="PF05185"/>
    </source>
</evidence>
<dbReference type="EMBL" id="CP126651">
    <property type="protein sequence ID" value="WJZ85044.1"/>
    <property type="molecule type" value="Genomic_DNA"/>
</dbReference>
<protein>
    <recommendedName>
        <fullName evidence="12">Protein arginine N-methyltransferase</fullName>
    </recommendedName>
</protein>
<dbReference type="CDD" id="cd21372">
    <property type="entry name" value="cwf21_CWC21-like"/>
    <property type="match status" value="1"/>
</dbReference>
<evidence type="ECO:0000256" key="2">
    <source>
        <dbReference type="ARBA" id="ARBA00022679"/>
    </source>
</evidence>
<feature type="compositionally biased region" description="Basic and acidic residues" evidence="5">
    <location>
        <begin position="1215"/>
        <end position="1225"/>
    </location>
</feature>
<feature type="compositionally biased region" description="Basic and acidic residues" evidence="5">
    <location>
        <begin position="1034"/>
        <end position="1048"/>
    </location>
</feature>
<feature type="compositionally biased region" description="Acidic residues" evidence="5">
    <location>
        <begin position="1187"/>
        <end position="1197"/>
    </location>
</feature>
<accession>A0ABY9BRB5</accession>
<feature type="domain" description="PRMT5 oligomerisation" evidence="9">
    <location>
        <begin position="482"/>
        <end position="643"/>
    </location>
</feature>